<dbReference type="CDD" id="cd00093">
    <property type="entry name" value="HTH_XRE"/>
    <property type="match status" value="1"/>
</dbReference>
<proteinExistence type="predicted"/>
<dbReference type="Pfam" id="PF19054">
    <property type="entry name" value="DUF5753"/>
    <property type="match status" value="1"/>
</dbReference>
<name>A0A4Q7KKY7_9PSEU</name>
<dbReference type="Pfam" id="PF13560">
    <property type="entry name" value="HTH_31"/>
    <property type="match status" value="1"/>
</dbReference>
<accession>A0A4Q7KKY7</accession>
<evidence type="ECO:0000313" key="3">
    <source>
        <dbReference type="Proteomes" id="UP000294257"/>
    </source>
</evidence>
<dbReference type="SUPFAM" id="SSF47413">
    <property type="entry name" value="lambda repressor-like DNA-binding domains"/>
    <property type="match status" value="1"/>
</dbReference>
<feature type="domain" description="HTH cro/C1-type" evidence="1">
    <location>
        <begin position="20"/>
        <end position="75"/>
    </location>
</feature>
<organism evidence="2 3">
    <name type="scientific">Herbihabitans rhizosphaerae</name>
    <dbReference type="NCBI Taxonomy" id="1872711"/>
    <lineage>
        <taxon>Bacteria</taxon>
        <taxon>Bacillati</taxon>
        <taxon>Actinomycetota</taxon>
        <taxon>Actinomycetes</taxon>
        <taxon>Pseudonocardiales</taxon>
        <taxon>Pseudonocardiaceae</taxon>
        <taxon>Herbihabitans</taxon>
    </lineage>
</organism>
<sequence>MPRKPKYLGKIGERGLGTELRRLREKAHVTCEELGRELGCSPNTISRLERGLRPGTTAEEVHQILTYLNVPDEERKGVLNMVKGYAEHGLLEHSRATRPGPRGAYRRFESRATKITSFEANVVPGLLQTADYYHTLLRVFDVAEERFEELIARRLGRQALLSRPNPPDLVFMMTEPMLRRPFGGHKVMARQVRAIAEASERPAVSVRIVPDSVVEHPGVAGSFSLLEIPREPLVVGVETRNSMAYPEDPEEIEAYRLGAERLINLTLDDQQSRSTLDAIAKELEKAR</sequence>
<protein>
    <submittedName>
        <fullName evidence="2">Helix-turn-helix protein</fullName>
    </submittedName>
</protein>
<dbReference type="EMBL" id="SGWQ01000006">
    <property type="protein sequence ID" value="RZS36887.1"/>
    <property type="molecule type" value="Genomic_DNA"/>
</dbReference>
<gene>
    <name evidence="2" type="ORF">EV193_106121</name>
</gene>
<reference evidence="2 3" key="1">
    <citation type="submission" date="2019-02" db="EMBL/GenBank/DDBJ databases">
        <title>Genomic Encyclopedia of Type Strains, Phase IV (KMG-IV): sequencing the most valuable type-strain genomes for metagenomic binning, comparative biology and taxonomic classification.</title>
        <authorList>
            <person name="Goeker M."/>
        </authorList>
    </citation>
    <scope>NUCLEOTIDE SEQUENCE [LARGE SCALE GENOMIC DNA]</scope>
    <source>
        <strain evidence="2 3">DSM 101727</strain>
    </source>
</reference>
<dbReference type="GO" id="GO:0003677">
    <property type="term" value="F:DNA binding"/>
    <property type="evidence" value="ECO:0007669"/>
    <property type="project" value="InterPro"/>
</dbReference>
<dbReference type="RefSeq" id="WP_130345513.1">
    <property type="nucleotide sequence ID" value="NZ_SGWQ01000006.1"/>
</dbReference>
<dbReference type="AlphaFoldDB" id="A0A4Q7KKY7"/>
<evidence type="ECO:0000259" key="1">
    <source>
        <dbReference type="PROSITE" id="PS50943"/>
    </source>
</evidence>
<dbReference type="Gene3D" id="1.10.260.40">
    <property type="entry name" value="lambda repressor-like DNA-binding domains"/>
    <property type="match status" value="1"/>
</dbReference>
<dbReference type="Proteomes" id="UP000294257">
    <property type="component" value="Unassembled WGS sequence"/>
</dbReference>
<dbReference type="InterPro" id="IPR010982">
    <property type="entry name" value="Lambda_DNA-bd_dom_sf"/>
</dbReference>
<dbReference type="SMART" id="SM00530">
    <property type="entry name" value="HTH_XRE"/>
    <property type="match status" value="1"/>
</dbReference>
<evidence type="ECO:0000313" key="2">
    <source>
        <dbReference type="EMBL" id="RZS36887.1"/>
    </source>
</evidence>
<dbReference type="InterPro" id="IPR001387">
    <property type="entry name" value="Cro/C1-type_HTH"/>
</dbReference>
<dbReference type="PROSITE" id="PS50943">
    <property type="entry name" value="HTH_CROC1"/>
    <property type="match status" value="1"/>
</dbReference>
<comment type="caution">
    <text evidence="2">The sequence shown here is derived from an EMBL/GenBank/DDBJ whole genome shotgun (WGS) entry which is preliminary data.</text>
</comment>
<dbReference type="InterPro" id="IPR043917">
    <property type="entry name" value="DUF5753"/>
</dbReference>
<keyword evidence="3" id="KW-1185">Reference proteome</keyword>
<dbReference type="OrthoDB" id="3687959at2"/>